<reference evidence="3" key="1">
    <citation type="submission" date="2025-08" db="UniProtKB">
        <authorList>
            <consortium name="RefSeq"/>
        </authorList>
    </citation>
    <scope>IDENTIFICATION</scope>
</reference>
<protein>
    <submittedName>
        <fullName evidence="3">Auxin-responsive protein SAUR32-like</fullName>
    </submittedName>
</protein>
<dbReference type="InterPro" id="IPR003676">
    <property type="entry name" value="SAUR_fam"/>
</dbReference>
<organism evidence="2 3">
    <name type="scientific">Elaeis guineensis var. tenera</name>
    <name type="common">Oil palm</name>
    <dbReference type="NCBI Taxonomy" id="51953"/>
    <lineage>
        <taxon>Eukaryota</taxon>
        <taxon>Viridiplantae</taxon>
        <taxon>Streptophyta</taxon>
        <taxon>Embryophyta</taxon>
        <taxon>Tracheophyta</taxon>
        <taxon>Spermatophyta</taxon>
        <taxon>Magnoliopsida</taxon>
        <taxon>Liliopsida</taxon>
        <taxon>Arecaceae</taxon>
        <taxon>Arecoideae</taxon>
        <taxon>Cocoseae</taxon>
        <taxon>Elaeidinae</taxon>
        <taxon>Elaeis</taxon>
    </lineage>
</organism>
<comment type="similarity">
    <text evidence="1">Belongs to the ARG7 family.</text>
</comment>
<accession>A0A6I9R8I0</accession>
<dbReference type="RefSeq" id="XP_010921547.1">
    <property type="nucleotide sequence ID" value="XM_010923245.2"/>
</dbReference>
<proteinExistence type="inferred from homology"/>
<dbReference type="InParanoid" id="A0A6I9R8I0"/>
<dbReference type="FunCoup" id="A0A6I9R8I0">
    <property type="interactions" value="42"/>
</dbReference>
<dbReference type="KEGG" id="egu:105045079"/>
<gene>
    <name evidence="3" type="primary">LOC105045079</name>
</gene>
<dbReference type="GeneID" id="105045079"/>
<dbReference type="Proteomes" id="UP000504607">
    <property type="component" value="Chromosome 5"/>
</dbReference>
<sequence length="127" mass="14953">MKSEDKDHHHHPHHRHNRLFNFHLHMRHEKGASSPKGLMGIRVGMEGEEEQQRFMVPVEYLKHPLFVGLLNEAEREYGFDQPAAITIPCRVDYFRYVLSIIDRDSSAGQTHHRQHHRLAHFAGCFRA</sequence>
<dbReference type="PANTHER" id="PTHR31374:SF29">
    <property type="entry name" value="SAUR-LIKE AUXIN-RESPONSIVE PROTEIN FAMILY"/>
    <property type="match status" value="1"/>
</dbReference>
<dbReference type="PANTHER" id="PTHR31374">
    <property type="entry name" value="AUXIN-INDUCED PROTEIN-LIKE-RELATED"/>
    <property type="match status" value="1"/>
</dbReference>
<dbReference type="GO" id="GO:0009733">
    <property type="term" value="P:response to auxin"/>
    <property type="evidence" value="ECO:0007669"/>
    <property type="project" value="InterPro"/>
</dbReference>
<dbReference type="Pfam" id="PF02519">
    <property type="entry name" value="Auxin_inducible"/>
    <property type="match status" value="1"/>
</dbReference>
<evidence type="ECO:0000256" key="1">
    <source>
        <dbReference type="ARBA" id="ARBA00006974"/>
    </source>
</evidence>
<name>A0A6I9R8I0_ELAGV</name>
<dbReference type="AlphaFoldDB" id="A0A6I9R8I0"/>
<dbReference type="OrthoDB" id="1026046at2759"/>
<evidence type="ECO:0000313" key="3">
    <source>
        <dbReference type="RefSeq" id="XP_010921547.1"/>
    </source>
</evidence>
<keyword evidence="2" id="KW-1185">Reference proteome</keyword>
<evidence type="ECO:0000313" key="2">
    <source>
        <dbReference type="Proteomes" id="UP000504607"/>
    </source>
</evidence>